<evidence type="ECO:0000256" key="2">
    <source>
        <dbReference type="ARBA" id="ARBA00006824"/>
    </source>
</evidence>
<keyword evidence="5 6" id="KW-0472">Membrane</keyword>
<dbReference type="Pfam" id="PF04117">
    <property type="entry name" value="Mpv17_PMP22"/>
    <property type="match status" value="1"/>
</dbReference>
<reference evidence="7" key="1">
    <citation type="submission" date="2018-10" db="EMBL/GenBank/DDBJ databases">
        <title>De novo assembly of a Great Dane genome.</title>
        <authorList>
            <person name="Kidd J.M."/>
            <person name="Pendleton A.L."/>
            <person name="Shen F."/>
            <person name="Emery S."/>
        </authorList>
    </citation>
    <scope>NUCLEOTIDE SEQUENCE [LARGE SCALE GENOMIC DNA]</scope>
    <source>
        <strain evidence="7">Great Dane</strain>
    </source>
</reference>
<evidence type="ECO:0000256" key="5">
    <source>
        <dbReference type="ARBA" id="ARBA00023136"/>
    </source>
</evidence>
<keyword evidence="3 6" id="KW-0812">Transmembrane</keyword>
<dbReference type="OrthoDB" id="2118094at2759"/>
<evidence type="ECO:0000313" key="7">
    <source>
        <dbReference type="Ensembl" id="ENSCAFP00040028479.1"/>
    </source>
</evidence>
<protein>
    <submittedName>
        <fullName evidence="7">Peroxisomal membrane protein 2</fullName>
    </submittedName>
</protein>
<evidence type="ECO:0000256" key="6">
    <source>
        <dbReference type="RuleBase" id="RU363053"/>
    </source>
</evidence>
<organism evidence="7 8">
    <name type="scientific">Canis lupus familiaris</name>
    <name type="common">Dog</name>
    <name type="synonym">Canis familiaris</name>
    <dbReference type="NCBI Taxonomy" id="9615"/>
    <lineage>
        <taxon>Eukaryota</taxon>
        <taxon>Metazoa</taxon>
        <taxon>Chordata</taxon>
        <taxon>Craniata</taxon>
        <taxon>Vertebrata</taxon>
        <taxon>Euteleostomi</taxon>
        <taxon>Mammalia</taxon>
        <taxon>Eutheria</taxon>
        <taxon>Laurasiatheria</taxon>
        <taxon>Carnivora</taxon>
        <taxon>Caniformia</taxon>
        <taxon>Canidae</taxon>
        <taxon>Canis</taxon>
    </lineage>
</organism>
<keyword evidence="4 6" id="KW-1133">Transmembrane helix</keyword>
<dbReference type="PANTHER" id="PTHR11266:SF80">
    <property type="entry name" value="PEROXISOMAL MEMBRANE PROTEIN 2"/>
    <property type="match status" value="1"/>
</dbReference>
<dbReference type="PANTHER" id="PTHR11266">
    <property type="entry name" value="PEROXISOMAL MEMBRANE PROTEIN 2, PXMP2 MPV17"/>
    <property type="match status" value="1"/>
</dbReference>
<evidence type="ECO:0000256" key="1">
    <source>
        <dbReference type="ARBA" id="ARBA00004141"/>
    </source>
</evidence>
<dbReference type="InterPro" id="IPR007248">
    <property type="entry name" value="Mpv17_PMP22"/>
</dbReference>
<dbReference type="GO" id="GO:0016020">
    <property type="term" value="C:membrane"/>
    <property type="evidence" value="ECO:0007669"/>
    <property type="project" value="UniProtKB-SubCell"/>
</dbReference>
<reference evidence="7" key="2">
    <citation type="submission" date="2025-08" db="UniProtKB">
        <authorList>
            <consortium name="Ensembl"/>
        </authorList>
    </citation>
    <scope>IDENTIFICATION</scope>
</reference>
<comment type="similarity">
    <text evidence="2 6">Belongs to the peroxisomal membrane protein PXMP2/4 family.</text>
</comment>
<feature type="transmembrane region" description="Helical" evidence="6">
    <location>
        <begin position="76"/>
        <end position="95"/>
    </location>
</feature>
<evidence type="ECO:0000256" key="3">
    <source>
        <dbReference type="ARBA" id="ARBA00022692"/>
    </source>
</evidence>
<dbReference type="AlphaFoldDB" id="A0A8C0SZL0"/>
<dbReference type="Proteomes" id="UP000694542">
    <property type="component" value="Chromosome 26"/>
</dbReference>
<proteinExistence type="inferred from homology"/>
<dbReference type="Ensembl" id="ENSCAFT00040032733.1">
    <property type="protein sequence ID" value="ENSCAFP00040028479.1"/>
    <property type="gene ID" value="ENSCAFG00040017549.1"/>
</dbReference>
<sequence length="284" mass="32317">MAPAASRLRAGAGLRALLRRALVQYLRLLRLYPVLTKATTSGILSALGNFLAQMIEKKREKENCSQKLDVSGPLRYAIYGFFFTGPLNHFFYLFMEHWIPPEVPLAGVKRLLLDRLLFAPAFLLLFFLIMNFLEGRETAAFAVQIRRSFWPALCMNWRVWTPVQFININYVPLQNQQFWIWRDEAGVHTSSVSPRDVFEKPPVQEQLGYPKDVVLPVPGPVGQSKVHTVSRQCQCSSRMCRRGKGSLTCSDIRAHPGREWDMGVEQPLGCHAHGVQHVWAPGRS</sequence>
<name>A0A8C0SZL0_CANLF</name>
<comment type="subcellular location">
    <subcellularLocation>
        <location evidence="1">Membrane</location>
        <topology evidence="1">Multi-pass membrane protein</topology>
    </subcellularLocation>
</comment>
<evidence type="ECO:0000313" key="8">
    <source>
        <dbReference type="Proteomes" id="UP000694542"/>
    </source>
</evidence>
<evidence type="ECO:0000256" key="4">
    <source>
        <dbReference type="ARBA" id="ARBA00022989"/>
    </source>
</evidence>
<gene>
    <name evidence="7" type="primary">PXMP2</name>
</gene>
<feature type="transmembrane region" description="Helical" evidence="6">
    <location>
        <begin position="115"/>
        <end position="133"/>
    </location>
</feature>
<accession>A0A8C0SZL0</accession>